<keyword evidence="1" id="KW-1133">Transmembrane helix</keyword>
<feature type="transmembrane region" description="Helical" evidence="1">
    <location>
        <begin position="328"/>
        <end position="350"/>
    </location>
</feature>
<comment type="caution">
    <text evidence="2">The sequence shown here is derived from an EMBL/GenBank/DDBJ whole genome shotgun (WGS) entry which is preliminary data.</text>
</comment>
<dbReference type="PANTHER" id="PTHR37422">
    <property type="entry name" value="TEICHURONIC ACID BIOSYNTHESIS PROTEIN TUAE"/>
    <property type="match status" value="1"/>
</dbReference>
<feature type="transmembrane region" description="Helical" evidence="1">
    <location>
        <begin position="370"/>
        <end position="389"/>
    </location>
</feature>
<feature type="transmembrane region" description="Helical" evidence="1">
    <location>
        <begin position="244"/>
        <end position="263"/>
    </location>
</feature>
<evidence type="ECO:0008006" key="4">
    <source>
        <dbReference type="Google" id="ProtNLM"/>
    </source>
</evidence>
<accession>A0AA43TKY6</accession>
<evidence type="ECO:0000256" key="1">
    <source>
        <dbReference type="SAM" id="Phobius"/>
    </source>
</evidence>
<feature type="transmembrane region" description="Helical" evidence="1">
    <location>
        <begin position="76"/>
        <end position="93"/>
    </location>
</feature>
<proteinExistence type="predicted"/>
<gene>
    <name evidence="2" type="ORF">PSU93_11245</name>
</gene>
<organism evidence="2 3">
    <name type="scientific">Candidatus Methylobacter titanis</name>
    <dbReference type="NCBI Taxonomy" id="3053457"/>
    <lineage>
        <taxon>Bacteria</taxon>
        <taxon>Pseudomonadati</taxon>
        <taxon>Pseudomonadota</taxon>
        <taxon>Gammaproteobacteria</taxon>
        <taxon>Methylococcales</taxon>
        <taxon>Methylococcaceae</taxon>
        <taxon>Methylobacter</taxon>
    </lineage>
</organism>
<protein>
    <recommendedName>
        <fullName evidence="4">O-antigen ligase domain-containing protein</fullName>
    </recommendedName>
</protein>
<name>A0AA43TKY6_9GAMM</name>
<dbReference type="PANTHER" id="PTHR37422:SF13">
    <property type="entry name" value="LIPOPOLYSACCHARIDE BIOSYNTHESIS PROTEIN PA4999-RELATED"/>
    <property type="match status" value="1"/>
</dbReference>
<dbReference type="Proteomes" id="UP001160519">
    <property type="component" value="Unassembled WGS sequence"/>
</dbReference>
<dbReference type="EMBL" id="JAQSDF010000039">
    <property type="protein sequence ID" value="MDI1231716.1"/>
    <property type="molecule type" value="Genomic_DNA"/>
</dbReference>
<feature type="transmembrane region" description="Helical" evidence="1">
    <location>
        <begin position="178"/>
        <end position="199"/>
    </location>
</feature>
<reference evidence="2" key="1">
    <citation type="submission" date="2023-01" db="EMBL/GenBank/DDBJ databases">
        <title>Biogeochemical cycle of methane in antarctic sediments.</title>
        <authorList>
            <person name="Roldan D.M."/>
            <person name="Menes R.J."/>
        </authorList>
    </citation>
    <scope>NUCLEOTIDE SEQUENCE [LARGE SCALE GENOMIC DNA]</scope>
    <source>
        <strain evidence="2">K-2018 MAG008</strain>
    </source>
</reference>
<keyword evidence="3" id="KW-1185">Reference proteome</keyword>
<sequence>MNAIGLLFTLIVSAFLLSLPRRLAAIPLLIGAAYMTRGQVLEIGPAHFDVIRILVTVGFFRVLLKGESIANKMNSIDRMLIPWALWLITSSAFHTSDAWVFRAGMVWTDLGCYFLFRIFVQNAEDVKYIFQVICVLLIPVAILMLLEKLTGKNYFSALGGVNASAAFRDGHFRAQGPFAHAILAGTVGAGCFPMALYLWKSHRRLALMGLFGAGGMVFAATSSGPIMMVFFILFGLLFWKVRKYLRAIRWLALLAVIVLDMIMKDPVYYLMARIDLGGGSKGWHRARLIESSIEHLNEWWLTGTDYTRHWMSTGVHSNTIHTDITNHFLGMGVTGGLPLMILWVMVLVAAFAEIGKALRQNENAPVEHNLLIWTLGAIMFGHVANYFSISYFDQSIVFFYLILASIGAVQNTKSYAFAKTEQSVQCIKQSRYVAVGVIEVKKGISQQKTHTLWKSARRVNFSIKDCCPRRSIPWLSNSSRPPFG</sequence>
<feature type="transmembrane region" description="Helical" evidence="1">
    <location>
        <begin position="211"/>
        <end position="238"/>
    </location>
</feature>
<evidence type="ECO:0000313" key="2">
    <source>
        <dbReference type="EMBL" id="MDI1231716.1"/>
    </source>
</evidence>
<keyword evidence="1" id="KW-0472">Membrane</keyword>
<dbReference type="AlphaFoldDB" id="A0AA43TKY6"/>
<evidence type="ECO:0000313" key="3">
    <source>
        <dbReference type="Proteomes" id="UP001160519"/>
    </source>
</evidence>
<keyword evidence="1" id="KW-0812">Transmembrane</keyword>
<feature type="transmembrane region" description="Helical" evidence="1">
    <location>
        <begin position="396"/>
        <end position="418"/>
    </location>
</feature>
<feature type="transmembrane region" description="Helical" evidence="1">
    <location>
        <begin position="128"/>
        <end position="146"/>
    </location>
</feature>
<dbReference type="InterPro" id="IPR051533">
    <property type="entry name" value="WaaL-like"/>
</dbReference>